<feature type="non-terminal residue" evidence="2">
    <location>
        <position position="1"/>
    </location>
</feature>
<evidence type="ECO:0000313" key="2">
    <source>
        <dbReference type="EMBL" id="CAA2998214.1"/>
    </source>
</evidence>
<feature type="non-terminal residue" evidence="2">
    <location>
        <position position="108"/>
    </location>
</feature>
<evidence type="ECO:0000313" key="3">
    <source>
        <dbReference type="Proteomes" id="UP000594638"/>
    </source>
</evidence>
<gene>
    <name evidence="2" type="ORF">OLEA9_A004920</name>
</gene>
<dbReference type="Gramene" id="OE9A004920T1">
    <property type="protein sequence ID" value="OE9A004920C1"/>
    <property type="gene ID" value="OE9A004920"/>
</dbReference>
<reference evidence="2 3" key="1">
    <citation type="submission" date="2019-12" db="EMBL/GenBank/DDBJ databases">
        <authorList>
            <person name="Alioto T."/>
            <person name="Alioto T."/>
            <person name="Gomez Garrido J."/>
        </authorList>
    </citation>
    <scope>NUCLEOTIDE SEQUENCE [LARGE SCALE GENOMIC DNA]</scope>
</reference>
<evidence type="ECO:0000256" key="1">
    <source>
        <dbReference type="SAM" id="MobiDB-lite"/>
    </source>
</evidence>
<name>A0A8S0T1D9_OLEEU</name>
<feature type="region of interest" description="Disordered" evidence="1">
    <location>
        <begin position="1"/>
        <end position="33"/>
    </location>
</feature>
<dbReference type="Proteomes" id="UP000594638">
    <property type="component" value="Unassembled WGS sequence"/>
</dbReference>
<proteinExistence type="predicted"/>
<dbReference type="OrthoDB" id="924378at2759"/>
<sequence>QAVPQSAGTVQKNRKRKGDGIRNQVQNEPEPSLEPLLPEILREIGLNGGTVPISLYQKRLTSSDTKSDQNRIFLSHNRESVMEFLTEVERQLVEVNQGSVKILTIDPT</sequence>
<dbReference type="EMBL" id="CACTIH010005584">
    <property type="protein sequence ID" value="CAA2998214.1"/>
    <property type="molecule type" value="Genomic_DNA"/>
</dbReference>
<dbReference type="AlphaFoldDB" id="A0A8S0T1D9"/>
<accession>A0A8S0T1D9</accession>
<organism evidence="2 3">
    <name type="scientific">Olea europaea subsp. europaea</name>
    <dbReference type="NCBI Taxonomy" id="158383"/>
    <lineage>
        <taxon>Eukaryota</taxon>
        <taxon>Viridiplantae</taxon>
        <taxon>Streptophyta</taxon>
        <taxon>Embryophyta</taxon>
        <taxon>Tracheophyta</taxon>
        <taxon>Spermatophyta</taxon>
        <taxon>Magnoliopsida</taxon>
        <taxon>eudicotyledons</taxon>
        <taxon>Gunneridae</taxon>
        <taxon>Pentapetalae</taxon>
        <taxon>asterids</taxon>
        <taxon>lamiids</taxon>
        <taxon>Lamiales</taxon>
        <taxon>Oleaceae</taxon>
        <taxon>Oleeae</taxon>
        <taxon>Olea</taxon>
    </lineage>
</organism>
<protein>
    <submittedName>
        <fullName evidence="2">Uncharacterized protein</fullName>
    </submittedName>
</protein>
<feature type="compositionally biased region" description="Polar residues" evidence="1">
    <location>
        <begin position="1"/>
        <end position="11"/>
    </location>
</feature>
<comment type="caution">
    <text evidence="2">The sequence shown here is derived from an EMBL/GenBank/DDBJ whole genome shotgun (WGS) entry which is preliminary data.</text>
</comment>
<keyword evidence="3" id="KW-1185">Reference proteome</keyword>